<sequence>MDGNAWCVRRLTRAGLTAALFCHVSVAAVEAQTARPAPPAAAPVAPAASAAPTPPAAKADVAASTSGGHARLVFSFDQPLSAEVKVTGGVLVISFPRAVEMQVNQLTTQLSDYVTAVRRDPDGKSLRFALSQRVTVNSMEAGERLFVDLLPDSWRGGPPGLPNEIVEELTRRARDAERRARLAEAQRVARALPPVTVRVGNHPTFSRFVFSLPEPVGVAIDRAGDRLTLRIAKPFTAELKHVRDALPPFVSEIEADTGADELVFRMAVSPQADVRAFREEGTYVLDLTMRGGQPTPGGRSSAAAPAARAPSAAPPSAMVLPGNVPTPPLAPPPVPPMAMPMPAPPPAPRLASAPPAPPAAPAVMAPAASAPVAAAPLPVERSPAPAPEHPPVETAEPAPRPAATPGPAGPVAVQARRAGGTIRILVPFTKETPGAVFQRGDTLWLVFDTLEDVALAGLQAEAAGIFSSVDASRSRSGIAVRIGLERASLASAGRDGLAWIVTLADTVLEPPRPVHLTRASDQGDRLIATVDFPNAGSVHRLTDPLAGDTLLVVTGAGPARSFVQQRDFVEFSALAGSHGLVVQPIADDLQVTISGDSVAIGRPFGLQLSAGLARPPSVQRMVRRPRTIAFDLELWAADERAAFRDRESDLLANAAAVHETQRTAKRLELVRFYMAQQRWAEAKSVLDAIVRQDRRIAEDGTIQGLRGVVAIMMHRPADALREFSHPAMSAAPDIAMWRATALAMDGRSKEAHDAFEAADVSPATLPNPLARAVLTRAVSAALDSGAVDRADKHLAELQEIGVPPEAEQQFALLRGRLLEARGQERDALIAYARAANGPDLPSRADADQRHLAVRHKLGDIDRKAAIEELEAQSYAWRGDDIEARTLALLAKLYADQGQFRDAFTTMRLAMRVHPRSESVRGMQDDVARHFERLFLEGSADQMKAVDALALYYDFRDMTPQGRRGDEIIRRLADRLAGMDLLDQAASLLQHQIDRRLTGAARSQVAARLALVHLMNRKPAAALQVLRTTRLSELPEELRNQRYLLEARAHADMNRPEQAMEMIAGIRTPEAEMLRADILWGAQRHRESAEQSERWVASRSAGALGDEERRHILRAAIGYALVDDTLGLDRLRGRYRAAMRGTPDERAFDVVTSPIEARGVEYREIAKSIADRDTLDAFLKNYRERYPTETPGASQPTASTPQQQSGAGGAPRPG</sequence>
<dbReference type="EMBL" id="PZZL01000008">
    <property type="protein sequence ID" value="PTM52264.1"/>
    <property type="molecule type" value="Genomic_DNA"/>
</dbReference>
<evidence type="ECO:0000313" key="5">
    <source>
        <dbReference type="Proteomes" id="UP000241808"/>
    </source>
</evidence>
<feature type="compositionally biased region" description="Low complexity" evidence="2">
    <location>
        <begin position="299"/>
        <end position="317"/>
    </location>
</feature>
<comment type="caution">
    <text evidence="4">The sequence shown here is derived from an EMBL/GenBank/DDBJ whole genome shotgun (WGS) entry which is preliminary data.</text>
</comment>
<dbReference type="Proteomes" id="UP000241808">
    <property type="component" value="Unassembled WGS sequence"/>
</dbReference>
<dbReference type="GO" id="GO:0043328">
    <property type="term" value="P:protein transport to vacuole involved in ubiquitin-dependent protein catabolic process via the multivesicular body sorting pathway"/>
    <property type="evidence" value="ECO:0007669"/>
    <property type="project" value="TreeGrafter"/>
</dbReference>
<gene>
    <name evidence="4" type="ORF">C8P69_10864</name>
</gene>
<feature type="region of interest" description="Disordered" evidence="2">
    <location>
        <begin position="378"/>
        <end position="412"/>
    </location>
</feature>
<keyword evidence="5" id="KW-1185">Reference proteome</keyword>
<dbReference type="PANTHER" id="PTHR23030">
    <property type="entry name" value="PCD6 INTERACTING PROTEIN-RELATED"/>
    <property type="match status" value="1"/>
</dbReference>
<dbReference type="AlphaFoldDB" id="A0A2T4YZ79"/>
<feature type="compositionally biased region" description="Pro residues" evidence="2">
    <location>
        <begin position="398"/>
        <end position="408"/>
    </location>
</feature>
<feature type="compositionally biased region" description="Low complexity" evidence="2">
    <location>
        <begin position="42"/>
        <end position="61"/>
    </location>
</feature>
<evidence type="ECO:0000256" key="1">
    <source>
        <dbReference type="PROSITE-ProRule" id="PRU00339"/>
    </source>
</evidence>
<feature type="signal peptide" evidence="3">
    <location>
        <begin position="1"/>
        <end position="27"/>
    </location>
</feature>
<evidence type="ECO:0000313" key="4">
    <source>
        <dbReference type="EMBL" id="PTM52264.1"/>
    </source>
</evidence>
<feature type="region of interest" description="Disordered" evidence="2">
    <location>
        <begin position="288"/>
        <end position="324"/>
    </location>
</feature>
<name>A0A2T4YZ79_9HYPH</name>
<dbReference type="InterPro" id="IPR011990">
    <property type="entry name" value="TPR-like_helical_dom_sf"/>
</dbReference>
<feature type="compositionally biased region" description="Low complexity" evidence="2">
    <location>
        <begin position="1192"/>
        <end position="1204"/>
    </location>
</feature>
<dbReference type="PANTHER" id="PTHR23030:SF30">
    <property type="entry name" value="TYROSINE-PROTEIN PHOSPHATASE NON-RECEPTOR TYPE 23"/>
    <property type="match status" value="1"/>
</dbReference>
<reference evidence="4 5" key="1">
    <citation type="submission" date="2018-04" db="EMBL/GenBank/DDBJ databases">
        <title>Genomic Encyclopedia of Archaeal and Bacterial Type Strains, Phase II (KMG-II): from individual species to whole genera.</title>
        <authorList>
            <person name="Goeker M."/>
        </authorList>
    </citation>
    <scope>NUCLEOTIDE SEQUENCE [LARGE SCALE GENOMIC DNA]</scope>
    <source>
        <strain evidence="4 5">DSM 25521</strain>
    </source>
</reference>
<feature type="repeat" description="TPR" evidence="1">
    <location>
        <begin position="883"/>
        <end position="916"/>
    </location>
</feature>
<dbReference type="InterPro" id="IPR019734">
    <property type="entry name" value="TPR_rpt"/>
</dbReference>
<dbReference type="PROSITE" id="PS50005">
    <property type="entry name" value="TPR"/>
    <property type="match status" value="1"/>
</dbReference>
<evidence type="ECO:0000256" key="2">
    <source>
        <dbReference type="SAM" id="MobiDB-lite"/>
    </source>
</evidence>
<keyword evidence="1" id="KW-0802">TPR repeat</keyword>
<feature type="region of interest" description="Disordered" evidence="2">
    <location>
        <begin position="1179"/>
        <end position="1213"/>
    </location>
</feature>
<feature type="chain" id="PRO_5015697922" evidence="3">
    <location>
        <begin position="28"/>
        <end position="1213"/>
    </location>
</feature>
<dbReference type="SUPFAM" id="SSF48452">
    <property type="entry name" value="TPR-like"/>
    <property type="match status" value="1"/>
</dbReference>
<protein>
    <submittedName>
        <fullName evidence="4">Uncharacterized protein</fullName>
    </submittedName>
</protein>
<organism evidence="4 5">
    <name type="scientific">Phreatobacter oligotrophus</name>
    <dbReference type="NCBI Taxonomy" id="1122261"/>
    <lineage>
        <taxon>Bacteria</taxon>
        <taxon>Pseudomonadati</taxon>
        <taxon>Pseudomonadota</taxon>
        <taxon>Alphaproteobacteria</taxon>
        <taxon>Hyphomicrobiales</taxon>
        <taxon>Phreatobacteraceae</taxon>
        <taxon>Phreatobacter</taxon>
    </lineage>
</organism>
<evidence type="ECO:0000256" key="3">
    <source>
        <dbReference type="SAM" id="SignalP"/>
    </source>
</evidence>
<feature type="region of interest" description="Disordered" evidence="2">
    <location>
        <begin position="38"/>
        <end position="61"/>
    </location>
</feature>
<keyword evidence="3" id="KW-0732">Signal</keyword>
<proteinExistence type="predicted"/>
<dbReference type="Gene3D" id="1.25.40.10">
    <property type="entry name" value="Tetratricopeptide repeat domain"/>
    <property type="match status" value="1"/>
</dbReference>
<accession>A0A2T4YZ79</accession>